<feature type="region of interest" description="Disordered" evidence="10">
    <location>
        <begin position="103"/>
        <end position="138"/>
    </location>
</feature>
<comment type="subcellular location">
    <subcellularLocation>
        <location evidence="1">Nucleus</location>
    </subcellularLocation>
</comment>
<evidence type="ECO:0000256" key="4">
    <source>
        <dbReference type="ARBA" id="ARBA00022833"/>
    </source>
</evidence>
<dbReference type="PANTHER" id="PTHR13006">
    <property type="entry name" value="PAPILLOMAVIRUS REGULATORY FACTOR PRF-1"/>
    <property type="match status" value="1"/>
</dbReference>
<dbReference type="InterPro" id="IPR036236">
    <property type="entry name" value="Znf_C2H2_sf"/>
</dbReference>
<protein>
    <submittedName>
        <fullName evidence="13">Zinc finger protein 704-like</fullName>
    </submittedName>
</protein>
<evidence type="ECO:0000256" key="8">
    <source>
        <dbReference type="ARBA" id="ARBA00023242"/>
    </source>
</evidence>
<feature type="region of interest" description="Disordered" evidence="10">
    <location>
        <begin position="155"/>
        <end position="188"/>
    </location>
</feature>
<keyword evidence="5" id="KW-0805">Transcription regulation</keyword>
<evidence type="ECO:0000259" key="11">
    <source>
        <dbReference type="PROSITE" id="PS50157"/>
    </source>
</evidence>
<keyword evidence="2" id="KW-0479">Metal-binding</keyword>
<dbReference type="RefSeq" id="XP_013788046.2">
    <property type="nucleotide sequence ID" value="XM_013932592.2"/>
</dbReference>
<dbReference type="PROSITE" id="PS00028">
    <property type="entry name" value="ZINC_FINGER_C2H2_1"/>
    <property type="match status" value="1"/>
</dbReference>
<dbReference type="InterPro" id="IPR052253">
    <property type="entry name" value="CR1/CR2-DNA-binding_regulator"/>
</dbReference>
<evidence type="ECO:0000256" key="5">
    <source>
        <dbReference type="ARBA" id="ARBA00023015"/>
    </source>
</evidence>
<dbReference type="SUPFAM" id="SSF57667">
    <property type="entry name" value="beta-beta-alpha zinc fingers"/>
    <property type="match status" value="1"/>
</dbReference>
<keyword evidence="4" id="KW-0862">Zinc</keyword>
<keyword evidence="7" id="KW-0804">Transcription</keyword>
<dbReference type="PANTHER" id="PTHR13006:SF9">
    <property type="entry name" value="GLUCOSE TRANSPORTER 4 ENHANCER FACTOR, ISOFORM G"/>
    <property type="match status" value="1"/>
</dbReference>
<evidence type="ECO:0000256" key="2">
    <source>
        <dbReference type="ARBA" id="ARBA00022723"/>
    </source>
</evidence>
<evidence type="ECO:0000256" key="7">
    <source>
        <dbReference type="ARBA" id="ARBA00023163"/>
    </source>
</evidence>
<keyword evidence="12" id="KW-1185">Reference proteome</keyword>
<evidence type="ECO:0000313" key="12">
    <source>
        <dbReference type="Proteomes" id="UP000694941"/>
    </source>
</evidence>
<keyword evidence="6" id="KW-0238">DNA-binding</keyword>
<dbReference type="PROSITE" id="PS50157">
    <property type="entry name" value="ZINC_FINGER_C2H2_2"/>
    <property type="match status" value="1"/>
</dbReference>
<evidence type="ECO:0000313" key="13">
    <source>
        <dbReference type="RefSeq" id="XP_013788046.2"/>
    </source>
</evidence>
<keyword evidence="8" id="KW-0539">Nucleus</keyword>
<evidence type="ECO:0000256" key="10">
    <source>
        <dbReference type="SAM" id="MobiDB-lite"/>
    </source>
</evidence>
<feature type="compositionally biased region" description="Polar residues" evidence="10">
    <location>
        <begin position="117"/>
        <end position="138"/>
    </location>
</feature>
<accession>A0ABM1BSX9</accession>
<gene>
    <name evidence="13" type="primary">LOC106471964</name>
</gene>
<sequence length="205" mass="23069">MDESVGFMEEHISDKCKAEVLFQCTWPGCRQQYDTCENIEQHVRTIHLGRTKQQKTDLNDHEEEFYYTEIEVKKESCSSSPELDGLEDSLSPTVLTVCTPTISHLDMSKPPEENPELKTQQQHSSSTSNPINIPQGQTPVIQWYPHHSYVASLPSSMVSPHKHPRLSTKSLSTSPKSSSQQRKGVVVKGLYKKTTTKPPGFSLAL</sequence>
<evidence type="ECO:0000256" key="1">
    <source>
        <dbReference type="ARBA" id="ARBA00004123"/>
    </source>
</evidence>
<proteinExistence type="predicted"/>
<evidence type="ECO:0000256" key="6">
    <source>
        <dbReference type="ARBA" id="ARBA00023125"/>
    </source>
</evidence>
<dbReference type="Gene3D" id="3.30.160.60">
    <property type="entry name" value="Classic Zinc Finger"/>
    <property type="match status" value="1"/>
</dbReference>
<organism evidence="12 13">
    <name type="scientific">Limulus polyphemus</name>
    <name type="common">Atlantic horseshoe crab</name>
    <dbReference type="NCBI Taxonomy" id="6850"/>
    <lineage>
        <taxon>Eukaryota</taxon>
        <taxon>Metazoa</taxon>
        <taxon>Ecdysozoa</taxon>
        <taxon>Arthropoda</taxon>
        <taxon>Chelicerata</taxon>
        <taxon>Merostomata</taxon>
        <taxon>Xiphosura</taxon>
        <taxon>Limulidae</taxon>
        <taxon>Limulus</taxon>
    </lineage>
</organism>
<evidence type="ECO:0000256" key="3">
    <source>
        <dbReference type="ARBA" id="ARBA00022771"/>
    </source>
</evidence>
<feature type="compositionally biased region" description="Basic and acidic residues" evidence="10">
    <location>
        <begin position="106"/>
        <end position="116"/>
    </location>
</feature>
<feature type="domain" description="C2H2-type" evidence="11">
    <location>
        <begin position="22"/>
        <end position="52"/>
    </location>
</feature>
<feature type="compositionally biased region" description="Low complexity" evidence="10">
    <location>
        <begin position="167"/>
        <end position="182"/>
    </location>
</feature>
<dbReference type="InterPro" id="IPR013087">
    <property type="entry name" value="Znf_C2H2_type"/>
</dbReference>
<keyword evidence="3 9" id="KW-0863">Zinc-finger</keyword>
<evidence type="ECO:0000256" key="9">
    <source>
        <dbReference type="PROSITE-ProRule" id="PRU00042"/>
    </source>
</evidence>
<dbReference type="GeneID" id="106471964"/>
<dbReference type="Proteomes" id="UP000694941">
    <property type="component" value="Unplaced"/>
</dbReference>
<name>A0ABM1BSX9_LIMPO</name>
<reference evidence="13" key="1">
    <citation type="submission" date="2025-08" db="UniProtKB">
        <authorList>
            <consortium name="RefSeq"/>
        </authorList>
    </citation>
    <scope>IDENTIFICATION</scope>
    <source>
        <tissue evidence="13">Muscle</tissue>
    </source>
</reference>